<dbReference type="OrthoDB" id="8410866at2"/>
<feature type="transmembrane region" description="Helical" evidence="1">
    <location>
        <begin position="6"/>
        <end position="28"/>
    </location>
</feature>
<organism evidence="2 3">
    <name type="scientific">Bradyrhizobium centrolobii</name>
    <dbReference type="NCBI Taxonomy" id="1505087"/>
    <lineage>
        <taxon>Bacteria</taxon>
        <taxon>Pseudomonadati</taxon>
        <taxon>Pseudomonadota</taxon>
        <taxon>Alphaproteobacteria</taxon>
        <taxon>Hyphomicrobiales</taxon>
        <taxon>Nitrobacteraceae</taxon>
        <taxon>Bradyrhizobium</taxon>
    </lineage>
</organism>
<sequence length="89" mass="10072">MSRGAVVLAIQLFVSVVITSVGLWALLWPKRLQQYVNTNYALLPAVREGWRPTAIVLRLVGVFLIWYGYTLAAAYRAELLWLAHIFGII</sequence>
<reference evidence="2 3" key="1">
    <citation type="submission" date="2016-03" db="EMBL/GenBank/DDBJ databases">
        <title>Draft Genome Sequence of the Strain BR 10245 (Bradyrhizobium sp.) isolated from nodules of Centrolobium paraense.</title>
        <authorList>
            <person name="Simoes-Araujo J.L.Sr."/>
            <person name="Barauna A.C."/>
            <person name="Silva K."/>
            <person name="Zilli J.E."/>
        </authorList>
    </citation>
    <scope>NUCLEOTIDE SEQUENCE [LARGE SCALE GENOMIC DNA]</scope>
    <source>
        <strain evidence="2 3">BR 10245</strain>
    </source>
</reference>
<evidence type="ECO:0000313" key="3">
    <source>
        <dbReference type="Proteomes" id="UP000076959"/>
    </source>
</evidence>
<evidence type="ECO:0000256" key="1">
    <source>
        <dbReference type="SAM" id="Phobius"/>
    </source>
</evidence>
<evidence type="ECO:0000313" key="2">
    <source>
        <dbReference type="EMBL" id="OAF02546.1"/>
    </source>
</evidence>
<keyword evidence="1" id="KW-1133">Transmembrane helix</keyword>
<dbReference type="AlphaFoldDB" id="A0A176YDK0"/>
<comment type="caution">
    <text evidence="2">The sequence shown here is derived from an EMBL/GenBank/DDBJ whole genome shotgun (WGS) entry which is preliminary data.</text>
</comment>
<dbReference type="EMBL" id="LUUB01000096">
    <property type="protein sequence ID" value="OAF02546.1"/>
    <property type="molecule type" value="Genomic_DNA"/>
</dbReference>
<gene>
    <name evidence="2" type="ORF">AYJ54_26555</name>
</gene>
<name>A0A176YDK0_9BRAD</name>
<protein>
    <submittedName>
        <fullName evidence="2">Uncharacterized protein</fullName>
    </submittedName>
</protein>
<keyword evidence="3" id="KW-1185">Reference proteome</keyword>
<dbReference type="RefSeq" id="WP_063706392.1">
    <property type="nucleotide sequence ID" value="NZ_LUUB01000096.1"/>
</dbReference>
<keyword evidence="1" id="KW-0472">Membrane</keyword>
<dbReference type="Proteomes" id="UP000076959">
    <property type="component" value="Unassembled WGS sequence"/>
</dbReference>
<proteinExistence type="predicted"/>
<accession>A0A176YDK0</accession>
<keyword evidence="1" id="KW-0812">Transmembrane</keyword>
<feature type="transmembrane region" description="Helical" evidence="1">
    <location>
        <begin position="49"/>
        <end position="69"/>
    </location>
</feature>